<protein>
    <recommendedName>
        <fullName evidence="1">DUF2357 domain-containing protein</fullName>
    </recommendedName>
</protein>
<dbReference type="GeneID" id="97987109"/>
<reference evidence="2" key="1">
    <citation type="submission" date="2018-08" db="EMBL/GenBank/DDBJ databases">
        <title>A genome reference for cultivated species of the human gut microbiota.</title>
        <authorList>
            <person name="Zou Y."/>
            <person name="Xue W."/>
            <person name="Luo G."/>
        </authorList>
    </citation>
    <scope>NUCLEOTIDE SEQUENCE [LARGE SCALE GENOMIC DNA]</scope>
    <source>
        <strain evidence="2">TF05-5AC</strain>
    </source>
</reference>
<dbReference type="AlphaFoldDB" id="A0A3E3I701"/>
<dbReference type="EMBL" id="QVLV01000005">
    <property type="protein sequence ID" value="RGE61774.1"/>
    <property type="molecule type" value="Genomic_DNA"/>
</dbReference>
<organism evidence="2 3">
    <name type="scientific">Eisenbergiella massiliensis</name>
    <dbReference type="NCBI Taxonomy" id="1720294"/>
    <lineage>
        <taxon>Bacteria</taxon>
        <taxon>Bacillati</taxon>
        <taxon>Bacillota</taxon>
        <taxon>Clostridia</taxon>
        <taxon>Lachnospirales</taxon>
        <taxon>Lachnospiraceae</taxon>
        <taxon>Eisenbergiella</taxon>
    </lineage>
</organism>
<accession>A0A3E3I701</accession>
<dbReference type="InterPro" id="IPR018633">
    <property type="entry name" value="DUF2357"/>
</dbReference>
<keyword evidence="3" id="KW-1185">Reference proteome</keyword>
<evidence type="ECO:0000313" key="2">
    <source>
        <dbReference type="EMBL" id="RGE61774.1"/>
    </source>
</evidence>
<feature type="domain" description="DUF2357" evidence="1">
    <location>
        <begin position="110"/>
        <end position="265"/>
    </location>
</feature>
<gene>
    <name evidence="2" type="ORF">DXC51_09510</name>
</gene>
<proteinExistence type="predicted"/>
<name>A0A3E3I701_9FIRM</name>
<dbReference type="RefSeq" id="WP_117544368.1">
    <property type="nucleotide sequence ID" value="NZ_JBKUNB010000014.1"/>
</dbReference>
<comment type="caution">
    <text evidence="2">The sequence shown here is derived from an EMBL/GenBank/DDBJ whole genome shotgun (WGS) entry which is preliminary data.</text>
</comment>
<evidence type="ECO:0000259" key="1">
    <source>
        <dbReference type="Pfam" id="PF09823"/>
    </source>
</evidence>
<dbReference type="Proteomes" id="UP000260812">
    <property type="component" value="Unassembled WGS sequence"/>
</dbReference>
<dbReference type="Pfam" id="PF09823">
    <property type="entry name" value="DUF2357"/>
    <property type="match status" value="1"/>
</dbReference>
<evidence type="ECO:0000313" key="3">
    <source>
        <dbReference type="Proteomes" id="UP000260812"/>
    </source>
</evidence>
<sequence length="724" mass="84183">MRLCIIQPDGSSAEVLLNDNHPSLETVNNDILLFENYLYKLIVRSEESFDSIELFVGDYSVPLIYNASTGCYETERDTVFSGCFDLICVSVNIDSGYGDERVYCSKYLRIATTKQTARQVEQMLGEIENNLPNFLEICFSCSRKKAGLIKNDIRSIWNTLRMIDEIISVYEGNYGYFRNHKKSVIEQEVAIVDVKSMRKVDQESLIWIASNPDNLTGTEKESVIKYKEKYYAPAKIKTYVSRYSYDTYENKVVLGFLQSVIGYINNQIGGLSREILELKNIPDSIIIQLPNTHELTGRCIYVYYKGVIERYEKKRDLLQELYYRYIRILECVGDNVVGLPKLTNTFKQVYHYRICYECMVKWFEAGDYTFDHLNYLFKLKTLSRIFEYYCLIKLQTAVVQNGYILTEASRVVYDIEDDPEEINNKYIFSGHGYELTLFYEPLIWVNRLNEGMNLYSTGYNFTKCKWNDRWIPDFVLKIETSMNEYYYILDAKYSNTQNVKKRYLPELVLKYSSQIASKDKFFSDVIGVGAIYPGDSDKMYYFKKNGVNSSKQSLPKYFSLTIVGEEDGSIALRDRISSLLDVVDALEAEVNLIADENKEKVIHERNFSNSKEGNTDVNLEKAEQEGNSISSSKKIDETGMYGKRCFYYSRGMCLRQKIRCTIEGNMCELYEHKNSRELIKEESCRNFIRYMRKGKINRVECSASGLPGCVGSDKCKFYLKKKKK</sequence>